<evidence type="ECO:0000313" key="3">
    <source>
        <dbReference type="Proteomes" id="UP001497472"/>
    </source>
</evidence>
<accession>A0AAV1JMI8</accession>
<keyword evidence="3" id="KW-1185">Reference proteome</keyword>
<gene>
    <name evidence="2" type="ORF">LNINA_LOCUS9373</name>
</gene>
<feature type="chain" id="PRO_5043483091" evidence="1">
    <location>
        <begin position="20"/>
        <end position="109"/>
    </location>
</feature>
<protein>
    <submittedName>
        <fullName evidence="2">Uncharacterized protein</fullName>
    </submittedName>
</protein>
<proteinExistence type="predicted"/>
<feature type="signal peptide" evidence="1">
    <location>
        <begin position="1"/>
        <end position="19"/>
    </location>
</feature>
<reference evidence="2 3" key="1">
    <citation type="submission" date="2023-11" db="EMBL/GenBank/DDBJ databases">
        <authorList>
            <person name="Okamura Y."/>
        </authorList>
    </citation>
    <scope>NUCLEOTIDE SEQUENCE [LARGE SCALE GENOMIC DNA]</scope>
</reference>
<dbReference type="AlphaFoldDB" id="A0AAV1JMI8"/>
<name>A0AAV1JMI8_9NEOP</name>
<comment type="caution">
    <text evidence="2">The sequence shown here is derived from an EMBL/GenBank/DDBJ whole genome shotgun (WGS) entry which is preliminary data.</text>
</comment>
<sequence length="109" mass="12026">MANMLVLLFIPLITFGTDALKMSVSELRNIDTPESCLEDLISLPPGLGKAVLYLSRALRRVISCTAVDFSNTSFGNKVNFATSDGKIMMASEDDKNGNRFKVYTFLVRV</sequence>
<dbReference type="EMBL" id="CAVLEF010000040">
    <property type="protein sequence ID" value="CAK1550134.1"/>
    <property type="molecule type" value="Genomic_DNA"/>
</dbReference>
<keyword evidence="1" id="KW-0732">Signal</keyword>
<organism evidence="2 3">
    <name type="scientific">Leptosia nina</name>
    <dbReference type="NCBI Taxonomy" id="320188"/>
    <lineage>
        <taxon>Eukaryota</taxon>
        <taxon>Metazoa</taxon>
        <taxon>Ecdysozoa</taxon>
        <taxon>Arthropoda</taxon>
        <taxon>Hexapoda</taxon>
        <taxon>Insecta</taxon>
        <taxon>Pterygota</taxon>
        <taxon>Neoptera</taxon>
        <taxon>Endopterygota</taxon>
        <taxon>Lepidoptera</taxon>
        <taxon>Glossata</taxon>
        <taxon>Ditrysia</taxon>
        <taxon>Papilionoidea</taxon>
        <taxon>Pieridae</taxon>
        <taxon>Pierinae</taxon>
        <taxon>Leptosia</taxon>
    </lineage>
</organism>
<evidence type="ECO:0000256" key="1">
    <source>
        <dbReference type="SAM" id="SignalP"/>
    </source>
</evidence>
<dbReference type="Proteomes" id="UP001497472">
    <property type="component" value="Unassembled WGS sequence"/>
</dbReference>
<evidence type="ECO:0000313" key="2">
    <source>
        <dbReference type="EMBL" id="CAK1550134.1"/>
    </source>
</evidence>